<dbReference type="InterPro" id="IPR029063">
    <property type="entry name" value="SAM-dependent_MTases_sf"/>
</dbReference>
<dbReference type="OrthoDB" id="3850475at2"/>
<evidence type="ECO:0000313" key="3">
    <source>
        <dbReference type="EMBL" id="TQF03309.1"/>
    </source>
</evidence>
<proteinExistence type="predicted"/>
<evidence type="ECO:0000313" key="4">
    <source>
        <dbReference type="Proteomes" id="UP000319103"/>
    </source>
</evidence>
<dbReference type="Gene3D" id="3.40.50.150">
    <property type="entry name" value="Vaccinia Virus protein VP39"/>
    <property type="match status" value="1"/>
</dbReference>
<dbReference type="Proteomes" id="UP000319103">
    <property type="component" value="Unassembled WGS sequence"/>
</dbReference>
<organism evidence="3 4">
    <name type="scientific">Kitasatospora acidiphila</name>
    <dbReference type="NCBI Taxonomy" id="2567942"/>
    <lineage>
        <taxon>Bacteria</taxon>
        <taxon>Bacillati</taxon>
        <taxon>Actinomycetota</taxon>
        <taxon>Actinomycetes</taxon>
        <taxon>Kitasatosporales</taxon>
        <taxon>Streptomycetaceae</taxon>
        <taxon>Kitasatospora</taxon>
    </lineage>
</organism>
<dbReference type="Pfam" id="PF08241">
    <property type="entry name" value="Methyltransf_11"/>
    <property type="match status" value="1"/>
</dbReference>
<keyword evidence="3" id="KW-0489">Methyltransferase</keyword>
<dbReference type="EMBL" id="VIGB01000003">
    <property type="protein sequence ID" value="TQF03309.1"/>
    <property type="molecule type" value="Genomic_DNA"/>
</dbReference>
<evidence type="ECO:0000259" key="2">
    <source>
        <dbReference type="Pfam" id="PF08241"/>
    </source>
</evidence>
<keyword evidence="3" id="KW-0808">Transferase</keyword>
<sequence length="256" mass="26530">MAVAHGTALDPSRSRSGSSARDWAEIQERTLVPLYEAVHERLGVGPATSLLGLGCRSGLALLLAAARGAQVAGLEPDGPLRELARARRLPVAAHPGATRTAHAVVTLFEPLRLGSDPRRTVREALRLVLPGGVLVLAGLDPVATGRAADVLAPARRRAGGARVPDPLDPVGDPEALAAAAGLRLIGRGHTDCPFGYPDLDSAVRGLLSTGWYDAAVGFAGELPAAKELAEALHSFTRSDGSVWLPVGARFVLAARD</sequence>
<comment type="caution">
    <text evidence="3">The sequence shown here is derived from an EMBL/GenBank/DDBJ whole genome shotgun (WGS) entry which is preliminary data.</text>
</comment>
<name>A0A540W2R3_9ACTN</name>
<gene>
    <name evidence="3" type="ORF">E6W39_15030</name>
</gene>
<keyword evidence="4" id="KW-1185">Reference proteome</keyword>
<dbReference type="GO" id="GO:0032259">
    <property type="term" value="P:methylation"/>
    <property type="evidence" value="ECO:0007669"/>
    <property type="project" value="UniProtKB-KW"/>
</dbReference>
<dbReference type="InterPro" id="IPR013216">
    <property type="entry name" value="Methyltransf_11"/>
</dbReference>
<protein>
    <submittedName>
        <fullName evidence="3">Class I SAM-dependent methyltransferase</fullName>
    </submittedName>
</protein>
<dbReference type="SUPFAM" id="SSF53335">
    <property type="entry name" value="S-adenosyl-L-methionine-dependent methyltransferases"/>
    <property type="match status" value="1"/>
</dbReference>
<dbReference type="RefSeq" id="WP_141633966.1">
    <property type="nucleotide sequence ID" value="NZ_VIGB01000003.1"/>
</dbReference>
<accession>A0A540W2R3</accession>
<feature type="domain" description="Methyltransferase type 11" evidence="2">
    <location>
        <begin position="51"/>
        <end position="136"/>
    </location>
</feature>
<feature type="region of interest" description="Disordered" evidence="1">
    <location>
        <begin position="1"/>
        <end position="21"/>
    </location>
</feature>
<dbReference type="AlphaFoldDB" id="A0A540W2R3"/>
<evidence type="ECO:0000256" key="1">
    <source>
        <dbReference type="SAM" id="MobiDB-lite"/>
    </source>
</evidence>
<reference evidence="3 4" key="1">
    <citation type="submission" date="2019-06" db="EMBL/GenBank/DDBJ databases">
        <title>Description of Kitasatospora acidophila sp. nov. isolated from pine grove soil, and reclassification of Streptomyces novaecaesareae to Kitasatospora novaeceasareae comb. nov.</title>
        <authorList>
            <person name="Kim M.J."/>
        </authorList>
    </citation>
    <scope>NUCLEOTIDE SEQUENCE [LARGE SCALE GENOMIC DNA]</scope>
    <source>
        <strain evidence="3 4">MMS16-CNU292</strain>
    </source>
</reference>
<dbReference type="GO" id="GO:0008757">
    <property type="term" value="F:S-adenosylmethionine-dependent methyltransferase activity"/>
    <property type="evidence" value="ECO:0007669"/>
    <property type="project" value="InterPro"/>
</dbReference>